<dbReference type="AlphaFoldDB" id="A0A2T5I234"/>
<evidence type="ECO:0000313" key="3">
    <source>
        <dbReference type="EMBL" id="PTQ77876.1"/>
    </source>
</evidence>
<dbReference type="PANTHER" id="PTHR42714:SF2">
    <property type="entry name" value="TRNA MODIFICATION GTPASE GTPBP3, MITOCHONDRIAL"/>
    <property type="match status" value="1"/>
</dbReference>
<dbReference type="GO" id="GO:0002098">
    <property type="term" value="P:tRNA wobble uridine modification"/>
    <property type="evidence" value="ECO:0007669"/>
    <property type="project" value="TreeGrafter"/>
</dbReference>
<dbReference type="InterPro" id="IPR006073">
    <property type="entry name" value="GTP-bd"/>
</dbReference>
<evidence type="ECO:0000259" key="2">
    <source>
        <dbReference type="Pfam" id="PF01926"/>
    </source>
</evidence>
<keyword evidence="1" id="KW-0472">Membrane</keyword>
<dbReference type="EMBL" id="QAOI01000005">
    <property type="protein sequence ID" value="PTQ77876.1"/>
    <property type="molecule type" value="Genomic_DNA"/>
</dbReference>
<evidence type="ECO:0000313" key="4">
    <source>
        <dbReference type="Proteomes" id="UP000244128"/>
    </source>
</evidence>
<accession>A0A2T5I234</accession>
<feature type="transmembrane region" description="Helical" evidence="1">
    <location>
        <begin position="217"/>
        <end position="235"/>
    </location>
</feature>
<sequence>MQQNDFDKFFNRAHEDKSPNFDEHINVAVVGKVSAGKSSLLNAILERGRSDPLAKVGAHSGVTTKITAYKLDKHVLIIDCPGLDDVRAENSEETKEFLDSIDLGLFVITGSADASQKSNYDDLKRNCKKVMVILNKIDEWDDLEESAYESVVSQWKEVLGANKVYGTCTKGYDPKMRQSAPMDIRGVDEVKGDIFDFLEKVGKSILFARHLKNKEKYAIGIIATALAAVAGEAFIPGSAAYITATQVVAITSLHYLYTGQILNKSSALSLLPQFAGQSIGMTAFLWAKSFLPPTLVLDLAAMGIAVVITFAMLATVKWILENGHPLEQGDMLKDTFNDFKKVGSELKDMSIDDLKNKHNIYELIKRLLAKQ</sequence>
<keyword evidence="1" id="KW-0812">Transmembrane</keyword>
<evidence type="ECO:0000256" key="1">
    <source>
        <dbReference type="SAM" id="Phobius"/>
    </source>
</evidence>
<dbReference type="RefSeq" id="WP_107802566.1">
    <property type="nucleotide sequence ID" value="NZ_QAOI01000005.1"/>
</dbReference>
<reference evidence="3 4" key="1">
    <citation type="submission" date="2018-04" db="EMBL/GenBank/DDBJ databases">
        <title>Active sludge and wastewater microbial communities from Klosterneuburg, Austria.</title>
        <authorList>
            <person name="Wagner M."/>
        </authorList>
    </citation>
    <scope>NUCLEOTIDE SEQUENCE [LARGE SCALE GENOMIC DNA]</scope>
    <source>
        <strain evidence="3 4">Nm49</strain>
    </source>
</reference>
<proteinExistence type="predicted"/>
<name>A0A2T5I234_9PROT</name>
<dbReference type="GO" id="GO:0005525">
    <property type="term" value="F:GTP binding"/>
    <property type="evidence" value="ECO:0007669"/>
    <property type="project" value="InterPro"/>
</dbReference>
<dbReference type="NCBIfam" id="TIGR00231">
    <property type="entry name" value="small_GTP"/>
    <property type="match status" value="1"/>
</dbReference>
<gene>
    <name evidence="3" type="ORF">C8R26_10547</name>
</gene>
<dbReference type="PANTHER" id="PTHR42714">
    <property type="entry name" value="TRNA MODIFICATION GTPASE GTPBP3"/>
    <property type="match status" value="1"/>
</dbReference>
<dbReference type="InterPro" id="IPR005225">
    <property type="entry name" value="Small_GTP-bd"/>
</dbReference>
<organism evidence="3 4">
    <name type="scientific">Nitrosomonas oligotropha</name>
    <dbReference type="NCBI Taxonomy" id="42354"/>
    <lineage>
        <taxon>Bacteria</taxon>
        <taxon>Pseudomonadati</taxon>
        <taxon>Pseudomonadota</taxon>
        <taxon>Betaproteobacteria</taxon>
        <taxon>Nitrosomonadales</taxon>
        <taxon>Nitrosomonadaceae</taxon>
        <taxon>Nitrosomonas</taxon>
    </lineage>
</organism>
<dbReference type="GO" id="GO:0030488">
    <property type="term" value="P:tRNA methylation"/>
    <property type="evidence" value="ECO:0007669"/>
    <property type="project" value="TreeGrafter"/>
</dbReference>
<dbReference type="Pfam" id="PF01926">
    <property type="entry name" value="MMR_HSR1"/>
    <property type="match status" value="1"/>
</dbReference>
<dbReference type="Gene3D" id="3.40.50.300">
    <property type="entry name" value="P-loop containing nucleotide triphosphate hydrolases"/>
    <property type="match status" value="1"/>
</dbReference>
<dbReference type="SUPFAM" id="SSF52540">
    <property type="entry name" value="P-loop containing nucleoside triphosphate hydrolases"/>
    <property type="match status" value="1"/>
</dbReference>
<dbReference type="Proteomes" id="UP000244128">
    <property type="component" value="Unassembled WGS sequence"/>
</dbReference>
<comment type="caution">
    <text evidence="3">The sequence shown here is derived from an EMBL/GenBank/DDBJ whole genome shotgun (WGS) entry which is preliminary data.</text>
</comment>
<feature type="domain" description="G" evidence="2">
    <location>
        <begin position="26"/>
        <end position="136"/>
    </location>
</feature>
<protein>
    <submittedName>
        <fullName evidence="3">Small GTP-binding protein</fullName>
    </submittedName>
</protein>
<dbReference type="InterPro" id="IPR027417">
    <property type="entry name" value="P-loop_NTPase"/>
</dbReference>
<keyword evidence="1" id="KW-1133">Transmembrane helix</keyword>
<feature type="transmembrane region" description="Helical" evidence="1">
    <location>
        <begin position="299"/>
        <end position="320"/>
    </location>
</feature>
<dbReference type="GO" id="GO:0005737">
    <property type="term" value="C:cytoplasm"/>
    <property type="evidence" value="ECO:0007669"/>
    <property type="project" value="TreeGrafter"/>
</dbReference>